<organism evidence="2 3">
    <name type="scientific">Reichenbachiella agarivorans</name>
    <dbReference type="NCBI Taxonomy" id="2979464"/>
    <lineage>
        <taxon>Bacteria</taxon>
        <taxon>Pseudomonadati</taxon>
        <taxon>Bacteroidota</taxon>
        <taxon>Cytophagia</taxon>
        <taxon>Cytophagales</taxon>
        <taxon>Reichenbachiellaceae</taxon>
        <taxon>Reichenbachiella</taxon>
    </lineage>
</organism>
<feature type="chain" id="PRO_5046250644" evidence="1">
    <location>
        <begin position="20"/>
        <end position="338"/>
    </location>
</feature>
<keyword evidence="3" id="KW-1185">Reference proteome</keyword>
<gene>
    <name evidence="2" type="primary">porQ</name>
    <name evidence="2" type="ORF">N6H18_10170</name>
</gene>
<dbReference type="Gene3D" id="2.40.160.60">
    <property type="entry name" value="Outer membrane protein transport protein (OMPP1/FadL/TodX)"/>
    <property type="match status" value="1"/>
</dbReference>
<name>A0ABY6CMY8_9BACT</name>
<evidence type="ECO:0000313" key="3">
    <source>
        <dbReference type="Proteomes" id="UP001065174"/>
    </source>
</evidence>
<dbReference type="RefSeq" id="WP_262308164.1">
    <property type="nucleotide sequence ID" value="NZ_CP106679.1"/>
</dbReference>
<dbReference type="NCBIfam" id="NF033711">
    <property type="entry name" value="T9SS_PorQ"/>
    <property type="match status" value="1"/>
</dbReference>
<sequence length="338" mass="37380">MKKPVLILLLIFQAGLLCAQLDASHSYDFLNLPVGARVAGLGGVVISSTDQDVNLFLSNPALLDSVNHNHISWSHLSYYADVQYNSFAYAWNLKRLGPIGIGVQHMGYGEFDSYDLAGNALGKTSANETAVVLSHSHTLGLFTMGANLRFISSNIDSYGSSALTMDLGGTFTHPTHELQVALLFKNMGVVFSDYTGSSESTLPFDVQMGVTFKPEHMPFRFSVTAYNLGKSGSVYYDADFSEDDEPGKVDEIFRHINLGTEVVISQNFQLRVGYNHLIRKELKMEEKQGLAGISLGAMVRIKMFELSYTFTTYHIDSGRSYFTITSNLNKVFKKKSII</sequence>
<keyword evidence="1" id="KW-0732">Signal</keyword>
<dbReference type="EMBL" id="CP106679">
    <property type="protein sequence ID" value="UXP30718.1"/>
    <property type="molecule type" value="Genomic_DNA"/>
</dbReference>
<proteinExistence type="predicted"/>
<feature type="signal peptide" evidence="1">
    <location>
        <begin position="1"/>
        <end position="19"/>
    </location>
</feature>
<dbReference type="Proteomes" id="UP001065174">
    <property type="component" value="Chromosome"/>
</dbReference>
<protein>
    <submittedName>
        <fullName evidence="2">Type IX secretion system protein PorQ</fullName>
    </submittedName>
</protein>
<dbReference type="NCBIfam" id="NF033709">
    <property type="entry name" value="PorV_fam"/>
    <property type="match status" value="1"/>
</dbReference>
<evidence type="ECO:0000313" key="2">
    <source>
        <dbReference type="EMBL" id="UXP30718.1"/>
    </source>
</evidence>
<evidence type="ECO:0000256" key="1">
    <source>
        <dbReference type="SAM" id="SignalP"/>
    </source>
</evidence>
<dbReference type="SUPFAM" id="SSF56935">
    <property type="entry name" value="Porins"/>
    <property type="match status" value="1"/>
</dbReference>
<reference evidence="2" key="1">
    <citation type="submission" date="2022-09" db="EMBL/GenBank/DDBJ databases">
        <title>Comparative genomics and taxonomic characterization of three novel marine species of genus Reichenbachiella exhibiting antioxidant and polysaccharide degradation activities.</title>
        <authorList>
            <person name="Muhammad N."/>
            <person name="Lee Y.-J."/>
            <person name="Ko J."/>
            <person name="Kim S.-G."/>
        </authorList>
    </citation>
    <scope>NUCLEOTIDE SEQUENCE</scope>
    <source>
        <strain evidence="2">BKB1-1</strain>
    </source>
</reference>
<accession>A0ABY6CMY8</accession>